<proteinExistence type="predicted"/>
<evidence type="ECO:0000313" key="3">
    <source>
        <dbReference type="Proteomes" id="UP001165384"/>
    </source>
</evidence>
<evidence type="ECO:0008006" key="4">
    <source>
        <dbReference type="Google" id="ProtNLM"/>
    </source>
</evidence>
<protein>
    <recommendedName>
        <fullName evidence="4">DUF2490 domain-containing protein</fullName>
    </recommendedName>
</protein>
<name>A0ABS9K172_9RHOO</name>
<feature type="signal peptide" evidence="1">
    <location>
        <begin position="1"/>
        <end position="25"/>
    </location>
</feature>
<gene>
    <name evidence="2" type="ORF">LZ012_07870</name>
</gene>
<keyword evidence="1" id="KW-0732">Signal</keyword>
<feature type="chain" id="PRO_5047174490" description="DUF2490 domain-containing protein" evidence="1">
    <location>
        <begin position="26"/>
        <end position="206"/>
    </location>
</feature>
<dbReference type="Proteomes" id="UP001165384">
    <property type="component" value="Unassembled WGS sequence"/>
</dbReference>
<organism evidence="2 3">
    <name type="scientific">Dechloromonas hankyongensis</name>
    <dbReference type="NCBI Taxonomy" id="2908002"/>
    <lineage>
        <taxon>Bacteria</taxon>
        <taxon>Pseudomonadati</taxon>
        <taxon>Pseudomonadota</taxon>
        <taxon>Betaproteobacteria</taxon>
        <taxon>Rhodocyclales</taxon>
        <taxon>Azonexaceae</taxon>
        <taxon>Dechloromonas</taxon>
    </lineage>
</organism>
<comment type="caution">
    <text evidence="2">The sequence shown here is derived from an EMBL/GenBank/DDBJ whole genome shotgun (WGS) entry which is preliminary data.</text>
</comment>
<sequence>MLSLRDRFSMALCLALALSPGIAAADWFDEGKAKFGIEYELENGAGNAWQSRGITLVPGLKLDNPWISMVELLLEGAQEYDRESGEHSRERKAGVRIRHEFPLTDDAKIVLRGLLGHSTQGDESFFYYYVEPSFKYAFRHVEMMVGYRFVHGIDASKEHDLHKFRIGPSFDLSERSELEFRWARSWNAHTGQHVSDAYIVEYTQKF</sequence>
<evidence type="ECO:0000313" key="2">
    <source>
        <dbReference type="EMBL" id="MCG2576910.1"/>
    </source>
</evidence>
<accession>A0ABS9K172</accession>
<dbReference type="EMBL" id="JAKLTN010000001">
    <property type="protein sequence ID" value="MCG2576910.1"/>
    <property type="molecule type" value="Genomic_DNA"/>
</dbReference>
<reference evidence="2" key="1">
    <citation type="submission" date="2022-01" db="EMBL/GenBank/DDBJ databases">
        <authorList>
            <person name="Jo J.-H."/>
            <person name="Im W.-T."/>
        </authorList>
    </citation>
    <scope>NUCLEOTIDE SEQUENCE</scope>
    <source>
        <strain evidence="2">XY25</strain>
    </source>
</reference>
<dbReference type="RefSeq" id="WP_275709326.1">
    <property type="nucleotide sequence ID" value="NZ_JAKLTN010000001.1"/>
</dbReference>
<evidence type="ECO:0000256" key="1">
    <source>
        <dbReference type="SAM" id="SignalP"/>
    </source>
</evidence>
<keyword evidence="3" id="KW-1185">Reference proteome</keyword>